<dbReference type="EMBL" id="CAWYQH010000174">
    <property type="protein sequence ID" value="CAK8698637.1"/>
    <property type="molecule type" value="Genomic_DNA"/>
</dbReference>
<comment type="caution">
    <text evidence="1">The sequence shown here is derived from an EMBL/GenBank/DDBJ whole genome shotgun (WGS) entry which is preliminary data.</text>
</comment>
<organism evidence="1 2">
    <name type="scientific">Clavelina lepadiformis</name>
    <name type="common">Light-bulb sea squirt</name>
    <name type="synonym">Ascidia lepadiformis</name>
    <dbReference type="NCBI Taxonomy" id="159417"/>
    <lineage>
        <taxon>Eukaryota</taxon>
        <taxon>Metazoa</taxon>
        <taxon>Chordata</taxon>
        <taxon>Tunicata</taxon>
        <taxon>Ascidiacea</taxon>
        <taxon>Aplousobranchia</taxon>
        <taxon>Clavelinidae</taxon>
        <taxon>Clavelina</taxon>
    </lineage>
</organism>
<reference evidence="1 2" key="1">
    <citation type="submission" date="2024-02" db="EMBL/GenBank/DDBJ databases">
        <authorList>
            <person name="Daric V."/>
            <person name="Darras S."/>
        </authorList>
    </citation>
    <scope>NUCLEOTIDE SEQUENCE [LARGE SCALE GENOMIC DNA]</scope>
</reference>
<name>A0ABP0H4H4_CLALP</name>
<protein>
    <submittedName>
        <fullName evidence="1">Uncharacterized protein</fullName>
    </submittedName>
</protein>
<evidence type="ECO:0000313" key="2">
    <source>
        <dbReference type="Proteomes" id="UP001642483"/>
    </source>
</evidence>
<proteinExistence type="predicted"/>
<evidence type="ECO:0000313" key="1">
    <source>
        <dbReference type="EMBL" id="CAK8698637.1"/>
    </source>
</evidence>
<gene>
    <name evidence="1" type="ORF">CVLEPA_LOCUS32061</name>
</gene>
<accession>A0ABP0H4H4</accession>
<sequence length="89" mass="10070">MGGSILFVDTRLKVTVNKKDISQSANEILRFYNNDSTRKRVYFTFPVNLIVFDGEVVAETLSSLFFPSQCPMSGVLCRNFVLIADLKSR</sequence>
<keyword evidence="2" id="KW-1185">Reference proteome</keyword>
<dbReference type="Proteomes" id="UP001642483">
    <property type="component" value="Unassembled WGS sequence"/>
</dbReference>